<feature type="compositionally biased region" description="Basic and acidic residues" evidence="7">
    <location>
        <begin position="47"/>
        <end position="62"/>
    </location>
</feature>
<keyword evidence="3 5" id="KW-0697">Rotamase</keyword>
<dbReference type="InterPro" id="IPR046357">
    <property type="entry name" value="PPIase_dom_sf"/>
</dbReference>
<comment type="similarity">
    <text evidence="2 6">Belongs to the FKBP-type PPIase family.</text>
</comment>
<dbReference type="FunFam" id="3.10.50.40:FF:000006">
    <property type="entry name" value="Peptidyl-prolyl cis-trans isomerase"/>
    <property type="match status" value="1"/>
</dbReference>
<dbReference type="InterPro" id="IPR001179">
    <property type="entry name" value="PPIase_FKBP_dom"/>
</dbReference>
<dbReference type="PROSITE" id="PS50059">
    <property type="entry name" value="FKBP_PPIASE"/>
    <property type="match status" value="1"/>
</dbReference>
<protein>
    <recommendedName>
        <fullName evidence="6">Peptidyl-prolyl cis-trans isomerase</fullName>
        <ecNumber evidence="6">5.2.1.8</ecNumber>
    </recommendedName>
</protein>
<evidence type="ECO:0000256" key="5">
    <source>
        <dbReference type="PROSITE-ProRule" id="PRU00277"/>
    </source>
</evidence>
<comment type="caution">
    <text evidence="9">The sequence shown here is derived from an EMBL/GenBank/DDBJ whole genome shotgun (WGS) entry which is preliminary data.</text>
</comment>
<dbReference type="SUPFAM" id="SSF54534">
    <property type="entry name" value="FKBP-like"/>
    <property type="match status" value="1"/>
</dbReference>
<dbReference type="AlphaFoldDB" id="A0AAF1K730"/>
<keyword evidence="4 5" id="KW-0413">Isomerase</keyword>
<reference evidence="9" key="1">
    <citation type="submission" date="2020-01" db="EMBL/GenBank/DDBJ databases">
        <authorList>
            <person name="Rat A."/>
        </authorList>
    </citation>
    <scope>NUCLEOTIDE SEQUENCE</scope>
    <source>
        <strain evidence="9">LMG 28251</strain>
    </source>
</reference>
<accession>A0AAF1K730</accession>
<evidence type="ECO:0000256" key="7">
    <source>
        <dbReference type="SAM" id="MobiDB-lite"/>
    </source>
</evidence>
<dbReference type="Pfam" id="PF00254">
    <property type="entry name" value="FKBP_C"/>
    <property type="match status" value="1"/>
</dbReference>
<evidence type="ECO:0000256" key="2">
    <source>
        <dbReference type="ARBA" id="ARBA00006577"/>
    </source>
</evidence>
<feature type="compositionally biased region" description="Polar residues" evidence="7">
    <location>
        <begin position="8"/>
        <end position="23"/>
    </location>
</feature>
<dbReference type="PANTHER" id="PTHR43811:SF19">
    <property type="entry name" value="39 KDA FK506-BINDING NUCLEAR PROTEIN"/>
    <property type="match status" value="1"/>
</dbReference>
<dbReference type="EC" id="5.2.1.8" evidence="6"/>
<organism evidence="9 10">
    <name type="scientific">Plastoroseomonas arctica</name>
    <dbReference type="NCBI Taxonomy" id="1509237"/>
    <lineage>
        <taxon>Bacteria</taxon>
        <taxon>Pseudomonadati</taxon>
        <taxon>Pseudomonadota</taxon>
        <taxon>Alphaproteobacteria</taxon>
        <taxon>Acetobacterales</taxon>
        <taxon>Acetobacteraceae</taxon>
        <taxon>Plastoroseomonas</taxon>
    </lineage>
</organism>
<comment type="catalytic activity">
    <reaction evidence="1 5 6">
        <text>[protein]-peptidylproline (omega=180) = [protein]-peptidylproline (omega=0)</text>
        <dbReference type="Rhea" id="RHEA:16237"/>
        <dbReference type="Rhea" id="RHEA-COMP:10747"/>
        <dbReference type="Rhea" id="RHEA-COMP:10748"/>
        <dbReference type="ChEBI" id="CHEBI:83833"/>
        <dbReference type="ChEBI" id="CHEBI:83834"/>
        <dbReference type="EC" id="5.2.1.8"/>
    </reaction>
</comment>
<proteinExistence type="inferred from homology"/>
<sequence length="164" mass="17264">MRRRRNPCSRTGRPSQPGSSNATRARPSSACGPPATPSPPEGNDGAATHERNKSVTDTRVGDGEEALPGMPVAVHYSGWLFDENAPDNKGTKFDSSHNRGTPFRFELGAGMVIQGWDEGVAGMRVGGARTLIIPPEKGYGARGAGGVIPPNATLLFEVELLEIG</sequence>
<evidence type="ECO:0000313" key="10">
    <source>
        <dbReference type="Proteomes" id="UP001196068"/>
    </source>
</evidence>
<dbReference type="GO" id="GO:0003755">
    <property type="term" value="F:peptidyl-prolyl cis-trans isomerase activity"/>
    <property type="evidence" value="ECO:0007669"/>
    <property type="project" value="UniProtKB-UniRule"/>
</dbReference>
<dbReference type="PANTHER" id="PTHR43811">
    <property type="entry name" value="FKBP-TYPE PEPTIDYL-PROLYL CIS-TRANS ISOMERASE FKPA"/>
    <property type="match status" value="1"/>
</dbReference>
<gene>
    <name evidence="9" type="ORF">GXW79_17615</name>
</gene>
<reference evidence="9" key="2">
    <citation type="journal article" date="2021" name="Syst. Appl. Microbiol.">
        <title>Roseomonas hellenica sp. nov., isolated from roots of wild-growing Alkanna tinctoria.</title>
        <authorList>
            <person name="Rat A."/>
            <person name="Naranjo H.D."/>
            <person name="Lebbe L."/>
            <person name="Cnockaert M."/>
            <person name="Krigas N."/>
            <person name="Grigoriadou K."/>
            <person name="Maloupa E."/>
            <person name="Willems A."/>
        </authorList>
    </citation>
    <scope>NUCLEOTIDE SEQUENCE</scope>
    <source>
        <strain evidence="9">LMG 28251</strain>
    </source>
</reference>
<keyword evidence="10" id="KW-1185">Reference proteome</keyword>
<evidence type="ECO:0000256" key="4">
    <source>
        <dbReference type="ARBA" id="ARBA00023235"/>
    </source>
</evidence>
<dbReference type="Gene3D" id="3.10.50.40">
    <property type="match status" value="1"/>
</dbReference>
<feature type="region of interest" description="Disordered" evidence="7">
    <location>
        <begin position="1"/>
        <end position="69"/>
    </location>
</feature>
<evidence type="ECO:0000313" key="9">
    <source>
        <dbReference type="EMBL" id="MBR0656901.1"/>
    </source>
</evidence>
<evidence type="ECO:0000256" key="1">
    <source>
        <dbReference type="ARBA" id="ARBA00000971"/>
    </source>
</evidence>
<evidence type="ECO:0000256" key="3">
    <source>
        <dbReference type="ARBA" id="ARBA00023110"/>
    </source>
</evidence>
<evidence type="ECO:0000256" key="6">
    <source>
        <dbReference type="RuleBase" id="RU003915"/>
    </source>
</evidence>
<dbReference type="EMBL" id="JAAEDH010000023">
    <property type="protein sequence ID" value="MBR0656901.1"/>
    <property type="molecule type" value="Genomic_DNA"/>
</dbReference>
<feature type="domain" description="PPIase FKBP-type" evidence="8">
    <location>
        <begin position="69"/>
        <end position="164"/>
    </location>
</feature>
<dbReference type="Proteomes" id="UP001196068">
    <property type="component" value="Unassembled WGS sequence"/>
</dbReference>
<evidence type="ECO:0000259" key="8">
    <source>
        <dbReference type="PROSITE" id="PS50059"/>
    </source>
</evidence>
<name>A0AAF1K730_9PROT</name>